<dbReference type="Proteomes" id="UP001310248">
    <property type="component" value="Unassembled WGS sequence"/>
</dbReference>
<dbReference type="CDD" id="cd21109">
    <property type="entry name" value="SPASM"/>
    <property type="match status" value="1"/>
</dbReference>
<dbReference type="SFLD" id="SFLDS00029">
    <property type="entry name" value="Radical_SAM"/>
    <property type="match status" value="1"/>
</dbReference>
<dbReference type="RefSeq" id="WP_163134244.1">
    <property type="nucleotide sequence ID" value="NZ_JAYDYW010000017.1"/>
</dbReference>
<protein>
    <submittedName>
        <fullName evidence="7">Twitch domain-containing radical SAM protein</fullName>
    </submittedName>
</protein>
<sequence length="409" mass="47545">MASNCICPLPWNHAYVEMNGDVKLCCVAQPALKERNLIDTPVSEFVDSRYMAHIRKQMLMGMWPVECGGCKKAELLGLESHRTGIINRDPQSYQQLTKDPSEDKVKLSSLDLRISNECNFKCRSCSVSFSNAWRDDFQAIYPNNISVEDLTKNRAIQGIEGNTSFWDQLDERQLGDIKEWHFAGGEALLSDKHYQLLEKLISIKAFDSKITYTTNFSIIQYKHWNILEMLKPFHNVVFHLSLDGAGEKGEYIRKGLNWKRWLKNLRLLRKSLPKAKLDIHFVVSILNILDLQWHIQQIEDVNEFRDPATKQLNVGFTCLDRPSHLSIQVLSPELKKKAKQRLVAISEHQATAKNIREAMVGIINFLDQKDLHQQQFREFLRTTTILDQRRKEDYRRLFPELAEMELTKV</sequence>
<organism evidence="7 8">
    <name type="scientific">Agarivorans aestuarii</name>
    <dbReference type="NCBI Taxonomy" id="1563703"/>
    <lineage>
        <taxon>Bacteria</taxon>
        <taxon>Pseudomonadati</taxon>
        <taxon>Pseudomonadota</taxon>
        <taxon>Gammaproteobacteria</taxon>
        <taxon>Alteromonadales</taxon>
        <taxon>Alteromonadaceae</taxon>
        <taxon>Agarivorans</taxon>
    </lineage>
</organism>
<comment type="caution">
    <text evidence="7">The sequence shown here is derived from an EMBL/GenBank/DDBJ whole genome shotgun (WGS) entry which is preliminary data.</text>
</comment>
<evidence type="ECO:0000313" key="8">
    <source>
        <dbReference type="Proteomes" id="UP001310248"/>
    </source>
</evidence>
<dbReference type="CDD" id="cd01335">
    <property type="entry name" value="Radical_SAM"/>
    <property type="match status" value="1"/>
</dbReference>
<name>A0ABU7G9M8_9ALTE</name>
<keyword evidence="4" id="KW-0408">Iron</keyword>
<evidence type="ECO:0000256" key="2">
    <source>
        <dbReference type="ARBA" id="ARBA00022691"/>
    </source>
</evidence>
<reference evidence="7 8" key="2">
    <citation type="submission" date="2023-12" db="EMBL/GenBank/DDBJ databases">
        <authorList>
            <consortium name="Cladostephus spongiosus"/>
            <person name="Lorente B."/>
            <person name="Cabral C."/>
            <person name="Frias J."/>
            <person name="Faria J."/>
            <person name="Toubarro D."/>
        </authorList>
    </citation>
    <scope>NUCLEOTIDE SEQUENCE [LARGE SCALE GENOMIC DNA]</scope>
    <source>
        <strain evidence="7 8">ZMCS4</strain>
    </source>
</reference>
<accession>A0ABU7G9M8</accession>
<evidence type="ECO:0000256" key="1">
    <source>
        <dbReference type="ARBA" id="ARBA00001966"/>
    </source>
</evidence>
<evidence type="ECO:0000256" key="3">
    <source>
        <dbReference type="ARBA" id="ARBA00022723"/>
    </source>
</evidence>
<dbReference type="InterPro" id="IPR058240">
    <property type="entry name" value="rSAM_sf"/>
</dbReference>
<evidence type="ECO:0000256" key="5">
    <source>
        <dbReference type="ARBA" id="ARBA00023014"/>
    </source>
</evidence>
<keyword evidence="5" id="KW-0411">Iron-sulfur</keyword>
<proteinExistence type="predicted"/>
<keyword evidence="2" id="KW-0949">S-adenosyl-L-methionine</keyword>
<dbReference type="InterPro" id="IPR013785">
    <property type="entry name" value="Aldolase_TIM"/>
</dbReference>
<feature type="domain" description="Radical SAM core" evidence="6">
    <location>
        <begin position="104"/>
        <end position="369"/>
    </location>
</feature>
<dbReference type="InterPro" id="IPR007197">
    <property type="entry name" value="rSAM"/>
</dbReference>
<dbReference type="InterPro" id="IPR023885">
    <property type="entry name" value="4Fe4S-binding_SPASM_dom"/>
</dbReference>
<dbReference type="PROSITE" id="PS51918">
    <property type="entry name" value="RADICAL_SAM"/>
    <property type="match status" value="1"/>
</dbReference>
<dbReference type="EMBL" id="JAYDYW010000017">
    <property type="protein sequence ID" value="MEE1676087.1"/>
    <property type="molecule type" value="Genomic_DNA"/>
</dbReference>
<dbReference type="Gene3D" id="3.20.20.70">
    <property type="entry name" value="Aldolase class I"/>
    <property type="match status" value="2"/>
</dbReference>
<evidence type="ECO:0000313" key="7">
    <source>
        <dbReference type="EMBL" id="MEE1676087.1"/>
    </source>
</evidence>
<evidence type="ECO:0000259" key="6">
    <source>
        <dbReference type="PROSITE" id="PS51918"/>
    </source>
</evidence>
<dbReference type="Pfam" id="PF13186">
    <property type="entry name" value="SPASM"/>
    <property type="match status" value="1"/>
</dbReference>
<keyword evidence="8" id="KW-1185">Reference proteome</keyword>
<reference evidence="8" key="1">
    <citation type="submission" date="2023-07" db="EMBL/GenBank/DDBJ databases">
        <title>Draft genome sequence of Agarivorans aestuarii strain ZMCS4, a CAZymes producing bacteria isolated from the marine brown algae Clodostephus spongiosus.</title>
        <authorList>
            <person name="Lorente B."/>
            <person name="Cabral C."/>
            <person name="Frias J."/>
            <person name="Faria J."/>
            <person name="Toubarro D."/>
        </authorList>
    </citation>
    <scope>NUCLEOTIDE SEQUENCE [LARGE SCALE GENOMIC DNA]</scope>
    <source>
        <strain evidence="8">ZMCS4</strain>
    </source>
</reference>
<dbReference type="NCBIfam" id="NF033640">
    <property type="entry name" value="N_Twi_rSAM"/>
    <property type="match status" value="1"/>
</dbReference>
<comment type="cofactor">
    <cofactor evidence="1">
        <name>[4Fe-4S] cluster</name>
        <dbReference type="ChEBI" id="CHEBI:49883"/>
    </cofactor>
</comment>
<evidence type="ECO:0000256" key="4">
    <source>
        <dbReference type="ARBA" id="ARBA00023004"/>
    </source>
</evidence>
<gene>
    <name evidence="7" type="ORF">SNR37_001414</name>
</gene>
<dbReference type="SUPFAM" id="SSF102114">
    <property type="entry name" value="Radical SAM enzymes"/>
    <property type="match status" value="2"/>
</dbReference>
<keyword evidence="3" id="KW-0479">Metal-binding</keyword>
<dbReference type="Pfam" id="PF04055">
    <property type="entry name" value="Radical_SAM"/>
    <property type="match status" value="1"/>
</dbReference>